<dbReference type="PROSITE" id="PS51032">
    <property type="entry name" value="AP2_ERF"/>
    <property type="match status" value="1"/>
</dbReference>
<feature type="region of interest" description="Disordered" evidence="6">
    <location>
        <begin position="160"/>
        <end position="240"/>
    </location>
</feature>
<dbReference type="SUPFAM" id="SSF54171">
    <property type="entry name" value="DNA-binding domain"/>
    <property type="match status" value="1"/>
</dbReference>
<dbReference type="GO" id="GO:0003700">
    <property type="term" value="F:DNA-binding transcription factor activity"/>
    <property type="evidence" value="ECO:0007669"/>
    <property type="project" value="InterPro"/>
</dbReference>
<feature type="compositionally biased region" description="Polar residues" evidence="6">
    <location>
        <begin position="160"/>
        <end position="175"/>
    </location>
</feature>
<feature type="domain" description="AP2/ERF" evidence="7">
    <location>
        <begin position="102"/>
        <end position="159"/>
    </location>
</feature>
<dbReference type="CDD" id="cd00018">
    <property type="entry name" value="AP2"/>
    <property type="match status" value="1"/>
</dbReference>
<evidence type="ECO:0000313" key="8">
    <source>
        <dbReference type="EMBL" id="MQL94757.1"/>
    </source>
</evidence>
<dbReference type="InterPro" id="IPR050913">
    <property type="entry name" value="AP2/ERF_ERF"/>
</dbReference>
<reference evidence="8" key="1">
    <citation type="submission" date="2017-07" db="EMBL/GenBank/DDBJ databases">
        <title>Taro Niue Genome Assembly and Annotation.</title>
        <authorList>
            <person name="Atibalentja N."/>
            <person name="Keating K."/>
            <person name="Fields C.J."/>
        </authorList>
    </citation>
    <scope>NUCLEOTIDE SEQUENCE</scope>
    <source>
        <strain evidence="8">Niue_2</strain>
        <tissue evidence="8">Leaf</tissue>
    </source>
</reference>
<accession>A0A843VK29</accession>
<evidence type="ECO:0000256" key="4">
    <source>
        <dbReference type="ARBA" id="ARBA00023163"/>
    </source>
</evidence>
<dbReference type="PANTHER" id="PTHR31194:SF140">
    <property type="entry name" value="ETHYLENE-RESPONSIVE TRANSCRIPTION FACTOR CRF2"/>
    <property type="match status" value="1"/>
</dbReference>
<dbReference type="InterPro" id="IPR016177">
    <property type="entry name" value="DNA-bd_dom_sf"/>
</dbReference>
<name>A0A843VK29_COLES</name>
<keyword evidence="9" id="KW-1185">Reference proteome</keyword>
<dbReference type="SMART" id="SM00380">
    <property type="entry name" value="AP2"/>
    <property type="match status" value="1"/>
</dbReference>
<evidence type="ECO:0000259" key="7">
    <source>
        <dbReference type="PROSITE" id="PS51032"/>
    </source>
</evidence>
<dbReference type="Proteomes" id="UP000652761">
    <property type="component" value="Unassembled WGS sequence"/>
</dbReference>
<feature type="region of interest" description="Disordered" evidence="6">
    <location>
        <begin position="44"/>
        <end position="64"/>
    </location>
</feature>
<dbReference type="FunFam" id="3.30.730.10:FF:000001">
    <property type="entry name" value="Ethylene-responsive transcription factor 2"/>
    <property type="match status" value="1"/>
</dbReference>
<dbReference type="Pfam" id="PF00847">
    <property type="entry name" value="AP2"/>
    <property type="match status" value="1"/>
</dbReference>
<dbReference type="PANTHER" id="PTHR31194">
    <property type="entry name" value="SHN SHINE , DNA BINDING / TRANSCRIPTION FACTOR"/>
    <property type="match status" value="1"/>
</dbReference>
<gene>
    <name evidence="8" type="ORF">Taro_027428</name>
</gene>
<evidence type="ECO:0000313" key="9">
    <source>
        <dbReference type="Proteomes" id="UP000652761"/>
    </source>
</evidence>
<organism evidence="8 9">
    <name type="scientific">Colocasia esculenta</name>
    <name type="common">Wild taro</name>
    <name type="synonym">Arum esculentum</name>
    <dbReference type="NCBI Taxonomy" id="4460"/>
    <lineage>
        <taxon>Eukaryota</taxon>
        <taxon>Viridiplantae</taxon>
        <taxon>Streptophyta</taxon>
        <taxon>Embryophyta</taxon>
        <taxon>Tracheophyta</taxon>
        <taxon>Spermatophyta</taxon>
        <taxon>Magnoliopsida</taxon>
        <taxon>Liliopsida</taxon>
        <taxon>Araceae</taxon>
        <taxon>Aroideae</taxon>
        <taxon>Colocasieae</taxon>
        <taxon>Colocasia</taxon>
    </lineage>
</organism>
<comment type="caution">
    <text evidence="8">The sequence shown here is derived from an EMBL/GenBank/DDBJ whole genome shotgun (WGS) entry which is preliminary data.</text>
</comment>
<evidence type="ECO:0000256" key="2">
    <source>
        <dbReference type="ARBA" id="ARBA00023015"/>
    </source>
</evidence>
<keyword evidence="5" id="KW-0539">Nucleus</keyword>
<dbReference type="GO" id="GO:0003677">
    <property type="term" value="F:DNA binding"/>
    <property type="evidence" value="ECO:0007669"/>
    <property type="project" value="UniProtKB-KW"/>
</dbReference>
<dbReference type="EMBL" id="NMUH01001713">
    <property type="protein sequence ID" value="MQL94757.1"/>
    <property type="molecule type" value="Genomic_DNA"/>
</dbReference>
<evidence type="ECO:0000256" key="3">
    <source>
        <dbReference type="ARBA" id="ARBA00023125"/>
    </source>
</evidence>
<dbReference type="AlphaFoldDB" id="A0A843VK29"/>
<dbReference type="OrthoDB" id="550883at2759"/>
<dbReference type="PRINTS" id="PR00367">
    <property type="entry name" value="ETHRSPELEMNT"/>
</dbReference>
<dbReference type="Gene3D" id="3.30.730.10">
    <property type="entry name" value="AP2/ERF domain"/>
    <property type="match status" value="1"/>
</dbReference>
<protein>
    <recommendedName>
        <fullName evidence="7">AP2/ERF domain-containing protein</fullName>
    </recommendedName>
</protein>
<keyword evidence="2" id="KW-0805">Transcription regulation</keyword>
<proteinExistence type="predicted"/>
<evidence type="ECO:0000256" key="1">
    <source>
        <dbReference type="ARBA" id="ARBA00004123"/>
    </source>
</evidence>
<sequence length="318" mass="35062">MLVQNPLSSQMKYSERRVQVTKLFNGGCDGVPVFPRLLRISVADPDATDSSGDDDGGGGRRQPRRGVKRYVYEISVETRPGRPRAAHAGGCGAAVSVPRGRKFRGVRRRPWGKWAAEIRDPAQKRRIWLGTYDTAEQAARVYDRAALRLRGADAMTNFAASSGESHQAENPSAASPATEVYDSGGDSHVPSSPTSVLRHHPKEEGEDLRCHSHRPASRPPSTLETKSERRDGGREERGSATRGVFEVFDLQSTEDTGASSDHQLWFEDTAARVLEETGGFGDLFFLGARTTSPWRRSDYFEDFSNIGDFFGSDPVEVF</sequence>
<evidence type="ECO:0000256" key="6">
    <source>
        <dbReference type="SAM" id="MobiDB-lite"/>
    </source>
</evidence>
<dbReference type="InterPro" id="IPR001471">
    <property type="entry name" value="AP2/ERF_dom"/>
</dbReference>
<comment type="subcellular location">
    <subcellularLocation>
        <location evidence="1">Nucleus</location>
    </subcellularLocation>
</comment>
<feature type="compositionally biased region" description="Basic and acidic residues" evidence="6">
    <location>
        <begin position="201"/>
        <end position="210"/>
    </location>
</feature>
<dbReference type="GO" id="GO:0005634">
    <property type="term" value="C:nucleus"/>
    <property type="evidence" value="ECO:0007669"/>
    <property type="project" value="UniProtKB-SubCell"/>
</dbReference>
<feature type="compositionally biased region" description="Basic and acidic residues" evidence="6">
    <location>
        <begin position="225"/>
        <end position="239"/>
    </location>
</feature>
<keyword evidence="4" id="KW-0804">Transcription</keyword>
<evidence type="ECO:0000256" key="5">
    <source>
        <dbReference type="ARBA" id="ARBA00023242"/>
    </source>
</evidence>
<keyword evidence="3" id="KW-0238">DNA-binding</keyword>
<dbReference type="InterPro" id="IPR036955">
    <property type="entry name" value="AP2/ERF_dom_sf"/>
</dbReference>